<feature type="compositionally biased region" description="Gly residues" evidence="7">
    <location>
        <begin position="1"/>
        <end position="13"/>
    </location>
</feature>
<evidence type="ECO:0000313" key="9">
    <source>
        <dbReference type="Proteomes" id="UP000296469"/>
    </source>
</evidence>
<reference evidence="8 9" key="1">
    <citation type="submission" date="2019-04" db="EMBL/GenBank/DDBJ databases">
        <title>Isolation and identification of Cellulomonas shaoxiangyii sp. Nov. isolated from feces of the Tibetan antelopes (Pantholops hodgsonii) in the Qinghai-Tibet plateau of China.</title>
        <authorList>
            <person name="Tian Z."/>
        </authorList>
    </citation>
    <scope>NUCLEOTIDE SEQUENCE [LARGE SCALE GENOMIC DNA]</scope>
    <source>
        <strain evidence="8 9">Z28</strain>
    </source>
</reference>
<keyword evidence="6" id="KW-1003">Cell membrane</keyword>
<accession>A0A4P7SLU7</accession>
<evidence type="ECO:0000256" key="7">
    <source>
        <dbReference type="SAM" id="MobiDB-lite"/>
    </source>
</evidence>
<evidence type="ECO:0000256" key="1">
    <source>
        <dbReference type="ARBA" id="ARBA00004370"/>
    </source>
</evidence>
<dbReference type="KEGG" id="celz:E5225_09835"/>
<evidence type="ECO:0000256" key="6">
    <source>
        <dbReference type="RuleBase" id="RU363076"/>
    </source>
</evidence>
<feature type="region of interest" description="Disordered" evidence="7">
    <location>
        <begin position="292"/>
        <end position="351"/>
    </location>
</feature>
<dbReference type="InterPro" id="IPR045214">
    <property type="entry name" value="Surf1/Surf4"/>
</dbReference>
<dbReference type="AlphaFoldDB" id="A0A4P7SLU7"/>
<feature type="compositionally biased region" description="Low complexity" evidence="7">
    <location>
        <begin position="292"/>
        <end position="313"/>
    </location>
</feature>
<dbReference type="EMBL" id="CP039291">
    <property type="protein sequence ID" value="QCB95319.1"/>
    <property type="molecule type" value="Genomic_DNA"/>
</dbReference>
<name>A0A4P7SLU7_9CELL</name>
<sequence>MHGEAAGPGGAGPAGADLGPVRPGPPPGAAPREARADARRRALGLLALAVVVAVVCTFLGRWQWHRHVARSEAIAVVEANYAAAAVDLDEVVPDPDAPLPADDAWRAVTVTGRYLPDATVLLRNRPVAGSPSYHVLVPLLVTDAAPDRFGTPAGAGRVLVVDRGWVPTGQDGSAGVDVPAPPAGDVRVTVRLRPGEAASDRDAPAGQVQAIAPAQVLAAGGDAVPADAAPYAAYGGLLEEQPAPAETLGALPAPSTAPGSHLSYAFQWWVFALGGLVAFSVAARREWRDAAGLPDGSPDAGGPADPAAPAPAAARRRRPPGRDEVDEDAEIDAQLAAGGPPGQTGAVTPAR</sequence>
<comment type="similarity">
    <text evidence="2 6">Belongs to the SURF1 family.</text>
</comment>
<comment type="caution">
    <text evidence="6">Lacks conserved residue(s) required for the propagation of feature annotation.</text>
</comment>
<dbReference type="InterPro" id="IPR002994">
    <property type="entry name" value="Surf1/Shy1"/>
</dbReference>
<feature type="transmembrane region" description="Helical" evidence="6">
    <location>
        <begin position="42"/>
        <end position="64"/>
    </location>
</feature>
<comment type="subcellular location">
    <subcellularLocation>
        <location evidence="6">Cell membrane</location>
        <topology evidence="6">Multi-pass membrane protein</topology>
    </subcellularLocation>
    <subcellularLocation>
        <location evidence="1">Membrane</location>
    </subcellularLocation>
</comment>
<evidence type="ECO:0000256" key="3">
    <source>
        <dbReference type="ARBA" id="ARBA00022692"/>
    </source>
</evidence>
<protein>
    <recommendedName>
        <fullName evidence="6">SURF1-like protein</fullName>
    </recommendedName>
</protein>
<keyword evidence="3 6" id="KW-0812">Transmembrane</keyword>
<organism evidence="8 9">
    <name type="scientific">Cellulomonas shaoxiangyii</name>
    <dbReference type="NCBI Taxonomy" id="2566013"/>
    <lineage>
        <taxon>Bacteria</taxon>
        <taxon>Bacillati</taxon>
        <taxon>Actinomycetota</taxon>
        <taxon>Actinomycetes</taxon>
        <taxon>Micrococcales</taxon>
        <taxon>Cellulomonadaceae</taxon>
        <taxon>Cellulomonas</taxon>
    </lineage>
</organism>
<keyword evidence="5 6" id="KW-0472">Membrane</keyword>
<dbReference type="GO" id="GO:0005886">
    <property type="term" value="C:plasma membrane"/>
    <property type="evidence" value="ECO:0007669"/>
    <property type="project" value="UniProtKB-SubCell"/>
</dbReference>
<evidence type="ECO:0000256" key="4">
    <source>
        <dbReference type="ARBA" id="ARBA00022989"/>
    </source>
</evidence>
<keyword evidence="4 6" id="KW-1133">Transmembrane helix</keyword>
<proteinExistence type="inferred from homology"/>
<evidence type="ECO:0000256" key="2">
    <source>
        <dbReference type="ARBA" id="ARBA00007165"/>
    </source>
</evidence>
<dbReference type="Proteomes" id="UP000296469">
    <property type="component" value="Chromosome"/>
</dbReference>
<dbReference type="PANTHER" id="PTHR23427">
    <property type="entry name" value="SURFEIT LOCUS PROTEIN"/>
    <property type="match status" value="1"/>
</dbReference>
<feature type="region of interest" description="Disordered" evidence="7">
    <location>
        <begin position="1"/>
        <end position="35"/>
    </location>
</feature>
<gene>
    <name evidence="8" type="ORF">E5225_09835</name>
</gene>
<dbReference type="CDD" id="cd06662">
    <property type="entry name" value="SURF1"/>
    <property type="match status" value="1"/>
</dbReference>
<dbReference type="Pfam" id="PF02104">
    <property type="entry name" value="SURF1"/>
    <property type="match status" value="1"/>
</dbReference>
<evidence type="ECO:0000256" key="5">
    <source>
        <dbReference type="ARBA" id="ARBA00023136"/>
    </source>
</evidence>
<evidence type="ECO:0000313" key="8">
    <source>
        <dbReference type="EMBL" id="QCB95319.1"/>
    </source>
</evidence>
<dbReference type="PROSITE" id="PS50895">
    <property type="entry name" value="SURF1"/>
    <property type="match status" value="1"/>
</dbReference>
<dbReference type="PANTHER" id="PTHR23427:SF2">
    <property type="entry name" value="SURFEIT LOCUS PROTEIN 1"/>
    <property type="match status" value="1"/>
</dbReference>
<keyword evidence="9" id="KW-1185">Reference proteome</keyword>